<dbReference type="RefSeq" id="WP_197661896.1">
    <property type="nucleotide sequence ID" value="NZ_JAEAGR010000013.1"/>
</dbReference>
<evidence type="ECO:0000313" key="3">
    <source>
        <dbReference type="Proteomes" id="UP000623269"/>
    </source>
</evidence>
<accession>A0A8J7HC02</accession>
<comment type="caution">
    <text evidence="2">The sequence shown here is derived from an EMBL/GenBank/DDBJ whole genome shotgun (WGS) entry which is preliminary data.</text>
</comment>
<reference evidence="2" key="1">
    <citation type="submission" date="2020-12" db="EMBL/GenBank/DDBJ databases">
        <title>M. sibirica DSM 26468T genome.</title>
        <authorList>
            <person name="Thieme N."/>
            <person name="Rettenmaier R."/>
            <person name="Zverlov V."/>
            <person name="Liebl W."/>
        </authorList>
    </citation>
    <scope>NUCLEOTIDE SEQUENCE</scope>
    <source>
        <strain evidence="2">DSM 26468</strain>
    </source>
</reference>
<keyword evidence="1" id="KW-0472">Membrane</keyword>
<proteinExistence type="predicted"/>
<organism evidence="2 3">
    <name type="scientific">Mobilitalea sibirica</name>
    <dbReference type="NCBI Taxonomy" id="1462919"/>
    <lineage>
        <taxon>Bacteria</taxon>
        <taxon>Bacillati</taxon>
        <taxon>Bacillota</taxon>
        <taxon>Clostridia</taxon>
        <taxon>Lachnospirales</taxon>
        <taxon>Lachnospiraceae</taxon>
        <taxon>Mobilitalea</taxon>
    </lineage>
</organism>
<feature type="transmembrane region" description="Helical" evidence="1">
    <location>
        <begin position="12"/>
        <end position="38"/>
    </location>
</feature>
<keyword evidence="1" id="KW-0812">Transmembrane</keyword>
<dbReference type="AlphaFoldDB" id="A0A8J7HC02"/>
<protein>
    <submittedName>
        <fullName evidence="2">Uncharacterized protein</fullName>
    </submittedName>
</protein>
<evidence type="ECO:0000313" key="2">
    <source>
        <dbReference type="EMBL" id="MBH1941651.1"/>
    </source>
</evidence>
<evidence type="ECO:0000256" key="1">
    <source>
        <dbReference type="SAM" id="Phobius"/>
    </source>
</evidence>
<keyword evidence="1" id="KW-1133">Transmembrane helix</keyword>
<name>A0A8J7HC02_9FIRM</name>
<dbReference type="EMBL" id="JAEAGR010000013">
    <property type="protein sequence ID" value="MBH1941651.1"/>
    <property type="molecule type" value="Genomic_DNA"/>
</dbReference>
<sequence>MKKVYDVVWQFILVIAMFISAILGNISLTIAFGVMAILNMDIEGR</sequence>
<gene>
    <name evidence="2" type="ORF">I5677_12180</name>
</gene>
<keyword evidence="3" id="KW-1185">Reference proteome</keyword>
<dbReference type="Proteomes" id="UP000623269">
    <property type="component" value="Unassembled WGS sequence"/>
</dbReference>